<gene>
    <name evidence="1" type="ORF">AB1207_24115</name>
</gene>
<protein>
    <submittedName>
        <fullName evidence="1">Uncharacterized protein</fullName>
    </submittedName>
</protein>
<dbReference type="Proteomes" id="UP001555826">
    <property type="component" value="Unassembled WGS sequence"/>
</dbReference>
<accession>A0ABV3PF14</accession>
<dbReference type="EMBL" id="JBFNQN010000026">
    <property type="protein sequence ID" value="MEW9267837.1"/>
    <property type="molecule type" value="Genomic_DNA"/>
</dbReference>
<comment type="caution">
    <text evidence="1">The sequence shown here is derived from an EMBL/GenBank/DDBJ whole genome shotgun (WGS) entry which is preliminary data.</text>
</comment>
<proteinExistence type="predicted"/>
<dbReference type="RefSeq" id="WP_367641350.1">
    <property type="nucleotide sequence ID" value="NZ_JBFNQN010000026.1"/>
</dbReference>
<evidence type="ECO:0000313" key="2">
    <source>
        <dbReference type="Proteomes" id="UP001555826"/>
    </source>
</evidence>
<reference evidence="1 2" key="1">
    <citation type="submission" date="2024-07" db="EMBL/GenBank/DDBJ databases">
        <authorList>
            <person name="Thanompreechachai J."/>
            <person name="Duangmal K."/>
        </authorList>
    </citation>
    <scope>NUCLEOTIDE SEQUENCE [LARGE SCALE GENOMIC DNA]</scope>
    <source>
        <strain evidence="1 2">KCTC 19886</strain>
    </source>
</reference>
<keyword evidence="2" id="KW-1185">Reference proteome</keyword>
<organism evidence="1 2">
    <name type="scientific">Kineococcus endophyticus</name>
    <dbReference type="NCBI Taxonomy" id="1181883"/>
    <lineage>
        <taxon>Bacteria</taxon>
        <taxon>Bacillati</taxon>
        <taxon>Actinomycetota</taxon>
        <taxon>Actinomycetes</taxon>
        <taxon>Kineosporiales</taxon>
        <taxon>Kineosporiaceae</taxon>
        <taxon>Kineococcus</taxon>
    </lineage>
</organism>
<sequence>MTSYELIFEGDQINEDTEDAILESGLDAVLVTGTSPEAETVVTVTADGPTAIVAGHAAASELARLGMRIRRSCEDLVTRSNIASRAEKTPQAVNLWISGERKARNPFPRPAYRAANGLWLWGDVAEWLKINTDYVDNLGYPTLLDHTRLNHWIYAQGKVAEVARFNQLQYRATGTATSHVNTPPLHGKTSSALIDAEYKRQEFTLAG</sequence>
<evidence type="ECO:0000313" key="1">
    <source>
        <dbReference type="EMBL" id="MEW9267837.1"/>
    </source>
</evidence>
<name>A0ABV3PF14_9ACTN</name>